<dbReference type="Proteomes" id="UP000499080">
    <property type="component" value="Unassembled WGS sequence"/>
</dbReference>
<proteinExistence type="predicted"/>
<dbReference type="AlphaFoldDB" id="A0A4Y2AP29"/>
<dbReference type="GO" id="GO:0003676">
    <property type="term" value="F:nucleic acid binding"/>
    <property type="evidence" value="ECO:0007669"/>
    <property type="project" value="InterPro"/>
</dbReference>
<gene>
    <name evidence="1" type="ORF">AVEN_143778_1</name>
</gene>
<dbReference type="EMBL" id="BGPR01000025">
    <property type="protein sequence ID" value="GBL81528.1"/>
    <property type="molecule type" value="Genomic_DNA"/>
</dbReference>
<keyword evidence="2" id="KW-1185">Reference proteome</keyword>
<reference evidence="1 2" key="1">
    <citation type="journal article" date="2019" name="Sci. Rep.">
        <title>Orb-weaving spider Araneus ventricosus genome elucidates the spidroin gene catalogue.</title>
        <authorList>
            <person name="Kono N."/>
            <person name="Nakamura H."/>
            <person name="Ohtoshi R."/>
            <person name="Moran D.A.P."/>
            <person name="Shinohara A."/>
            <person name="Yoshida Y."/>
            <person name="Fujiwara M."/>
            <person name="Mori M."/>
            <person name="Tomita M."/>
            <person name="Arakawa K."/>
        </authorList>
    </citation>
    <scope>NUCLEOTIDE SEQUENCE [LARGE SCALE GENOMIC DNA]</scope>
</reference>
<name>A0A4Y2AP29_ARAVE</name>
<evidence type="ECO:0000313" key="1">
    <source>
        <dbReference type="EMBL" id="GBL81528.1"/>
    </source>
</evidence>
<organism evidence="1 2">
    <name type="scientific">Araneus ventricosus</name>
    <name type="common">Orbweaver spider</name>
    <name type="synonym">Epeira ventricosa</name>
    <dbReference type="NCBI Taxonomy" id="182803"/>
    <lineage>
        <taxon>Eukaryota</taxon>
        <taxon>Metazoa</taxon>
        <taxon>Ecdysozoa</taxon>
        <taxon>Arthropoda</taxon>
        <taxon>Chelicerata</taxon>
        <taxon>Arachnida</taxon>
        <taxon>Araneae</taxon>
        <taxon>Araneomorphae</taxon>
        <taxon>Entelegynae</taxon>
        <taxon>Araneoidea</taxon>
        <taxon>Araneidae</taxon>
        <taxon>Araneus</taxon>
    </lineage>
</organism>
<comment type="caution">
    <text evidence="1">The sequence shown here is derived from an EMBL/GenBank/DDBJ whole genome shotgun (WGS) entry which is preliminary data.</text>
</comment>
<dbReference type="Gene3D" id="3.30.420.10">
    <property type="entry name" value="Ribonuclease H-like superfamily/Ribonuclease H"/>
    <property type="match status" value="1"/>
</dbReference>
<sequence>MTPSLNMPGRIRRMASRWSSDYFLFPKVKEHLCVIRLSSDSDVKTVAENWLNGKGCNFCQAELHKLVLRSDKCLNIFGDYVEK</sequence>
<protein>
    <submittedName>
        <fullName evidence="1">Uncharacterized protein</fullName>
    </submittedName>
</protein>
<accession>A0A4Y2AP29</accession>
<dbReference type="InterPro" id="IPR036397">
    <property type="entry name" value="RNaseH_sf"/>
</dbReference>
<evidence type="ECO:0000313" key="2">
    <source>
        <dbReference type="Proteomes" id="UP000499080"/>
    </source>
</evidence>
<dbReference type="OrthoDB" id="616263at2759"/>